<protein>
    <submittedName>
        <fullName evidence="4">Ankyrin repeat-containing domain protein</fullName>
    </submittedName>
</protein>
<name>A0ABR1K7D9_9PEZI</name>
<evidence type="ECO:0000256" key="2">
    <source>
        <dbReference type="ARBA" id="ARBA00023043"/>
    </source>
</evidence>
<evidence type="ECO:0000313" key="4">
    <source>
        <dbReference type="EMBL" id="KAK7508987.1"/>
    </source>
</evidence>
<keyword evidence="1" id="KW-0677">Repeat</keyword>
<dbReference type="PANTHER" id="PTHR24166:SF48">
    <property type="entry name" value="PROTEIN VAPYRIN"/>
    <property type="match status" value="1"/>
</dbReference>
<dbReference type="SMART" id="SM00248">
    <property type="entry name" value="ANK"/>
    <property type="match status" value="8"/>
</dbReference>
<gene>
    <name evidence="4" type="ORF">IWZ03DRAFT_355609</name>
</gene>
<feature type="repeat" description="ANK" evidence="3">
    <location>
        <begin position="264"/>
        <end position="288"/>
    </location>
</feature>
<sequence>MKHTPLETACFGDCSSTIFELLLEKTPLQDFSRISPSDGEGLLHYICSEKSSAGANILELLLGKGLDVDTLNSDGRTVLNVPVSSNKPQHFAALLRHNANANKKDACGRTFLHIAANCGALDVFRVIVDFDIPPDLWRATCTWDNALIKKSDQTLEDFDYTEKDRVLLHDCSLPHLSTKDTLRHILKADIFNVDCPAGNGVTALHMAALREGFESAKIPLSHGANVNAITSCRTSPLHFAASHSVSLCNWLIRCGARPTSMDQSGNLPLHVAASGGHDSIVSTLLQEGPVHIPNRAGMTPEICALAAGHAYTAESISEAGQVIGQHSSSGLRGPIELMSTRSIISRSIAAIGAKGCSAFSGPSAACYERGYPPGQRLA</sequence>
<dbReference type="PANTHER" id="PTHR24166">
    <property type="entry name" value="ROLLING PEBBLES, ISOFORM B"/>
    <property type="match status" value="1"/>
</dbReference>
<evidence type="ECO:0000256" key="3">
    <source>
        <dbReference type="PROSITE-ProRule" id="PRU00023"/>
    </source>
</evidence>
<proteinExistence type="predicted"/>
<dbReference type="PROSITE" id="PS50088">
    <property type="entry name" value="ANK_REPEAT"/>
    <property type="match status" value="2"/>
</dbReference>
<dbReference type="Pfam" id="PF12796">
    <property type="entry name" value="Ank_2"/>
    <property type="match status" value="2"/>
</dbReference>
<keyword evidence="2 3" id="KW-0040">ANK repeat</keyword>
<dbReference type="Proteomes" id="UP001363622">
    <property type="component" value="Unassembled WGS sequence"/>
</dbReference>
<dbReference type="InterPro" id="IPR002110">
    <property type="entry name" value="Ankyrin_rpt"/>
</dbReference>
<dbReference type="Gene3D" id="1.25.40.20">
    <property type="entry name" value="Ankyrin repeat-containing domain"/>
    <property type="match status" value="2"/>
</dbReference>
<dbReference type="InterPro" id="IPR050889">
    <property type="entry name" value="Dendritic_Spine_Reg/Scaffold"/>
</dbReference>
<accession>A0ABR1K7D9</accession>
<evidence type="ECO:0000313" key="5">
    <source>
        <dbReference type="Proteomes" id="UP001363622"/>
    </source>
</evidence>
<dbReference type="PROSITE" id="PS50297">
    <property type="entry name" value="ANK_REP_REGION"/>
    <property type="match status" value="2"/>
</dbReference>
<dbReference type="SUPFAM" id="SSF48403">
    <property type="entry name" value="Ankyrin repeat"/>
    <property type="match status" value="1"/>
</dbReference>
<comment type="caution">
    <text evidence="4">The sequence shown here is derived from an EMBL/GenBank/DDBJ whole genome shotgun (WGS) entry which is preliminary data.</text>
</comment>
<dbReference type="EMBL" id="JBBPHU010000022">
    <property type="protein sequence ID" value="KAK7508987.1"/>
    <property type="molecule type" value="Genomic_DNA"/>
</dbReference>
<reference evidence="4 5" key="1">
    <citation type="submission" date="2024-04" db="EMBL/GenBank/DDBJ databases">
        <title>Phyllosticta paracitricarpa is synonymous to the EU quarantine fungus P. citricarpa based on phylogenomic analyses.</title>
        <authorList>
            <consortium name="Lawrence Berkeley National Laboratory"/>
            <person name="Van Ingen-Buijs V.A."/>
            <person name="Van Westerhoven A.C."/>
            <person name="Haridas S."/>
            <person name="Skiadas P."/>
            <person name="Martin F."/>
            <person name="Groenewald J.Z."/>
            <person name="Crous P.W."/>
            <person name="Seidl M.F."/>
        </authorList>
    </citation>
    <scope>NUCLEOTIDE SEQUENCE [LARGE SCALE GENOMIC DNA]</scope>
    <source>
        <strain evidence="4 5">CBS 123371</strain>
    </source>
</reference>
<keyword evidence="5" id="KW-1185">Reference proteome</keyword>
<dbReference type="InterPro" id="IPR036770">
    <property type="entry name" value="Ankyrin_rpt-contain_sf"/>
</dbReference>
<evidence type="ECO:0000256" key="1">
    <source>
        <dbReference type="ARBA" id="ARBA00022737"/>
    </source>
</evidence>
<organism evidence="4 5">
    <name type="scientific">Phyllosticta citriasiana</name>
    <dbReference type="NCBI Taxonomy" id="595635"/>
    <lineage>
        <taxon>Eukaryota</taxon>
        <taxon>Fungi</taxon>
        <taxon>Dikarya</taxon>
        <taxon>Ascomycota</taxon>
        <taxon>Pezizomycotina</taxon>
        <taxon>Dothideomycetes</taxon>
        <taxon>Dothideomycetes incertae sedis</taxon>
        <taxon>Botryosphaeriales</taxon>
        <taxon>Phyllostictaceae</taxon>
        <taxon>Phyllosticta</taxon>
    </lineage>
</organism>
<feature type="repeat" description="ANK" evidence="3">
    <location>
        <begin position="199"/>
        <end position="231"/>
    </location>
</feature>
<dbReference type="Pfam" id="PF00023">
    <property type="entry name" value="Ank"/>
    <property type="match status" value="1"/>
</dbReference>